<sequence length="972" mass="109040">MDIDLKFGSSVYKIISDLESMMDRNKRFIIDPIHIFEKTVSEENFNFWNYGISQKTRILDQIKKETEYTDSRMKGLGCNKQYGDFKDFDLIFGGYTCNVFLTAKTYMEKYKSKHICIDILLLSLITDKSVQKVFRLSDCSIGAFENRVLDIIKLKNHMQTVPETSTNYYSSNNETSIESSETLSTYGTNMVKLAEEGKYGTVIGRDAEMAQMINILCRKTKTNVILVGEPGVGKTALIEELALRISKEDVPKKLLCRLISLDIPMIISKLGLVGSMEKIMKDIINEASTSEKRVVLFIDEIHTIVNSSDYKGTVGIMDILKPALARGEISLIGATTEKEYKIHIKKDLAFERRFQQLRIPEPSEATSIAILRGLKDKYTSYFKVSITDSAIVSAVRLSAKYIPTRKLPDKAIDLIEEACAKIQIQNEMKSPEELLLLEKKKNAVESEIDTIKNIISNSNENNIESENWIPFCNEEENLKSELGENLDELQIVDKKVKEYNQERSKYIGIIAQIKVLRYQLRTIKKCEDNQKNKEKANNLKNKIKNLVKLVNNNGETRNRTKDKEKIVELSTFVGVVTATQIGKLLSQKTGIPVESLQPKTLKAKAESLEKTLLSQIFGQNEVIKLVSNAIKRSSVGITDPTQPIGCFLFLGPTGVGKTEVAKAIAKAIFGDRKRNISSGNKENKSKENSDFGIIRVDMSEYSEKHNVARFIGSPPGYIGSQNGGQLTEAVLKNPYSAILFDEVEKAHPDVLNILLGIMDDGRLTDAQGTTVDFTNTIIIITSNIGQSHILSHVTKEIQEQKKMKRDGVDFSDNENIYKLPSEIKANVLNEARKTFRAELINRFDSIAVFNLLGPASLGEIVKSELKKIEQRIASNKNVGLGNRGIKLEMKKSDINEIVKYTSNPIYGARQIKRFILNTLTTGLADHLISKPLKQNSVLKIGVKFAYKATGSIGEQEKVMGFSFENVPAKKAG</sequence>
<keyword evidence="9" id="KW-1185">Reference proteome</keyword>
<accession>A0A2T9YLW0</accession>
<feature type="coiled-coil region" evidence="5">
    <location>
        <begin position="526"/>
        <end position="553"/>
    </location>
</feature>
<dbReference type="Gene3D" id="1.10.8.60">
    <property type="match status" value="1"/>
</dbReference>
<keyword evidence="4" id="KW-0143">Chaperone</keyword>
<keyword evidence="1" id="KW-0677">Repeat</keyword>
<dbReference type="GO" id="GO:0005524">
    <property type="term" value="F:ATP binding"/>
    <property type="evidence" value="ECO:0007669"/>
    <property type="project" value="UniProtKB-KW"/>
</dbReference>
<gene>
    <name evidence="8" type="ORF">BB559_003367</name>
</gene>
<dbReference type="EMBL" id="MBFT01000328">
    <property type="protein sequence ID" value="PVU93264.1"/>
    <property type="molecule type" value="Genomic_DNA"/>
</dbReference>
<dbReference type="Pfam" id="PF17871">
    <property type="entry name" value="AAA_lid_9"/>
    <property type="match status" value="1"/>
</dbReference>
<dbReference type="FunFam" id="3.40.50.300:FF:000025">
    <property type="entry name" value="ATP-dependent Clp protease subunit"/>
    <property type="match status" value="1"/>
</dbReference>
<evidence type="ECO:0008006" key="10">
    <source>
        <dbReference type="Google" id="ProtNLM"/>
    </source>
</evidence>
<evidence type="ECO:0000259" key="7">
    <source>
        <dbReference type="SMART" id="SM01086"/>
    </source>
</evidence>
<dbReference type="STRING" id="61424.A0A2T9YLW0"/>
<dbReference type="PANTHER" id="PTHR11638:SF18">
    <property type="entry name" value="HEAT SHOCK PROTEIN 104"/>
    <property type="match status" value="1"/>
</dbReference>
<dbReference type="Gene3D" id="3.40.50.300">
    <property type="entry name" value="P-loop containing nucleotide triphosphate hydrolases"/>
    <property type="match status" value="3"/>
</dbReference>
<feature type="domain" description="AAA+ ATPase" evidence="6">
    <location>
        <begin position="643"/>
        <end position="804"/>
    </location>
</feature>
<dbReference type="CDD" id="cd19499">
    <property type="entry name" value="RecA-like_ClpB_Hsp104-like"/>
    <property type="match status" value="1"/>
</dbReference>
<dbReference type="Pfam" id="PF00004">
    <property type="entry name" value="AAA"/>
    <property type="match status" value="1"/>
</dbReference>
<dbReference type="InterPro" id="IPR027417">
    <property type="entry name" value="P-loop_NTPase"/>
</dbReference>
<keyword evidence="3" id="KW-0067">ATP-binding</keyword>
<evidence type="ECO:0000256" key="1">
    <source>
        <dbReference type="ARBA" id="ARBA00022737"/>
    </source>
</evidence>
<dbReference type="InterPro" id="IPR041546">
    <property type="entry name" value="ClpA/ClpB_AAA_lid"/>
</dbReference>
<evidence type="ECO:0000313" key="9">
    <source>
        <dbReference type="Proteomes" id="UP000245699"/>
    </source>
</evidence>
<evidence type="ECO:0000256" key="4">
    <source>
        <dbReference type="ARBA" id="ARBA00023186"/>
    </source>
</evidence>
<organism evidence="8 9">
    <name type="scientific">Furculomyces boomerangus</name>
    <dbReference type="NCBI Taxonomy" id="61424"/>
    <lineage>
        <taxon>Eukaryota</taxon>
        <taxon>Fungi</taxon>
        <taxon>Fungi incertae sedis</taxon>
        <taxon>Zoopagomycota</taxon>
        <taxon>Kickxellomycotina</taxon>
        <taxon>Harpellomycetes</taxon>
        <taxon>Harpellales</taxon>
        <taxon>Harpellaceae</taxon>
        <taxon>Furculomyces</taxon>
    </lineage>
</organism>
<evidence type="ECO:0000259" key="6">
    <source>
        <dbReference type="SMART" id="SM00382"/>
    </source>
</evidence>
<evidence type="ECO:0000256" key="3">
    <source>
        <dbReference type="ARBA" id="ARBA00022840"/>
    </source>
</evidence>
<dbReference type="GO" id="GO:0005737">
    <property type="term" value="C:cytoplasm"/>
    <property type="evidence" value="ECO:0007669"/>
    <property type="project" value="TreeGrafter"/>
</dbReference>
<evidence type="ECO:0000313" key="8">
    <source>
        <dbReference type="EMBL" id="PVU93264.1"/>
    </source>
</evidence>
<dbReference type="InterPro" id="IPR003593">
    <property type="entry name" value="AAA+_ATPase"/>
</dbReference>
<protein>
    <recommendedName>
        <fullName evidence="10">Clp R domain-containing protein</fullName>
    </recommendedName>
</protein>
<dbReference type="InterPro" id="IPR019489">
    <property type="entry name" value="Clp_ATPase_C"/>
</dbReference>
<dbReference type="PANTHER" id="PTHR11638">
    <property type="entry name" value="ATP-DEPENDENT CLP PROTEASE"/>
    <property type="match status" value="1"/>
</dbReference>
<dbReference type="OrthoDB" id="47330at2759"/>
<feature type="domain" description="Clp ATPase C-terminal" evidence="7">
    <location>
        <begin position="852"/>
        <end position="946"/>
    </location>
</feature>
<proteinExistence type="predicted"/>
<dbReference type="SMART" id="SM00382">
    <property type="entry name" value="AAA"/>
    <property type="match status" value="2"/>
</dbReference>
<dbReference type="Proteomes" id="UP000245699">
    <property type="component" value="Unassembled WGS sequence"/>
</dbReference>
<feature type="domain" description="AAA+ ATPase" evidence="6">
    <location>
        <begin position="220"/>
        <end position="364"/>
    </location>
</feature>
<dbReference type="SUPFAM" id="SSF52540">
    <property type="entry name" value="P-loop containing nucleoside triphosphate hydrolases"/>
    <property type="match status" value="2"/>
</dbReference>
<reference evidence="8 9" key="1">
    <citation type="journal article" date="2018" name="MBio">
        <title>Comparative Genomics Reveals the Core Gene Toolbox for the Fungus-Insect Symbiosis.</title>
        <authorList>
            <person name="Wang Y."/>
            <person name="Stata M."/>
            <person name="Wang W."/>
            <person name="Stajich J.E."/>
            <person name="White M.M."/>
            <person name="Moncalvo J.M."/>
        </authorList>
    </citation>
    <scope>NUCLEOTIDE SEQUENCE [LARGE SCALE GENOMIC DNA]</scope>
    <source>
        <strain evidence="8 9">AUS-77-4</strain>
    </source>
</reference>
<dbReference type="GO" id="GO:0034605">
    <property type="term" value="P:cellular response to heat"/>
    <property type="evidence" value="ECO:0007669"/>
    <property type="project" value="TreeGrafter"/>
</dbReference>
<dbReference type="SMART" id="SM01086">
    <property type="entry name" value="ClpB_D2-small"/>
    <property type="match status" value="1"/>
</dbReference>
<dbReference type="AlphaFoldDB" id="A0A2T9YLW0"/>
<dbReference type="InterPro" id="IPR050130">
    <property type="entry name" value="ClpA_ClpB"/>
</dbReference>
<dbReference type="Pfam" id="PF10431">
    <property type="entry name" value="ClpB_D2-small"/>
    <property type="match status" value="1"/>
</dbReference>
<comment type="caution">
    <text evidence="8">The sequence shown here is derived from an EMBL/GenBank/DDBJ whole genome shotgun (WGS) entry which is preliminary data.</text>
</comment>
<evidence type="ECO:0000256" key="5">
    <source>
        <dbReference type="SAM" id="Coils"/>
    </source>
</evidence>
<dbReference type="Pfam" id="PF07724">
    <property type="entry name" value="AAA_2"/>
    <property type="match status" value="1"/>
</dbReference>
<keyword evidence="2" id="KW-0547">Nucleotide-binding</keyword>
<dbReference type="InterPro" id="IPR003959">
    <property type="entry name" value="ATPase_AAA_core"/>
</dbReference>
<dbReference type="GO" id="GO:0016887">
    <property type="term" value="F:ATP hydrolysis activity"/>
    <property type="evidence" value="ECO:0007669"/>
    <property type="project" value="InterPro"/>
</dbReference>
<name>A0A2T9YLW0_9FUNG</name>
<evidence type="ECO:0000256" key="2">
    <source>
        <dbReference type="ARBA" id="ARBA00022741"/>
    </source>
</evidence>
<keyword evidence="5" id="KW-0175">Coiled coil</keyword>
<dbReference type="CDD" id="cd00009">
    <property type="entry name" value="AAA"/>
    <property type="match status" value="1"/>
</dbReference>